<feature type="compositionally biased region" description="Polar residues" evidence="2">
    <location>
        <begin position="1089"/>
        <end position="1104"/>
    </location>
</feature>
<dbReference type="Proteomes" id="UP000297910">
    <property type="component" value="Unassembled WGS sequence"/>
</dbReference>
<feature type="region of interest" description="Disordered" evidence="2">
    <location>
        <begin position="308"/>
        <end position="350"/>
    </location>
</feature>
<feature type="region of interest" description="Disordered" evidence="2">
    <location>
        <begin position="1061"/>
        <end position="1104"/>
    </location>
</feature>
<evidence type="ECO:0008006" key="5">
    <source>
        <dbReference type="Google" id="ProtNLM"/>
    </source>
</evidence>
<gene>
    <name evidence="3" type="ORF">BPAE_0099g00400</name>
</gene>
<protein>
    <recommendedName>
        <fullName evidence="5">Pathway-specific nitrogen regulator</fullName>
    </recommendedName>
</protein>
<feature type="region of interest" description="Disordered" evidence="2">
    <location>
        <begin position="853"/>
        <end position="879"/>
    </location>
</feature>
<feature type="region of interest" description="Disordered" evidence="2">
    <location>
        <begin position="381"/>
        <end position="404"/>
    </location>
</feature>
<proteinExistence type="predicted"/>
<evidence type="ECO:0000313" key="3">
    <source>
        <dbReference type="EMBL" id="TGO24604.1"/>
    </source>
</evidence>
<keyword evidence="1" id="KW-0175">Coiled coil</keyword>
<feature type="compositionally biased region" description="Acidic residues" evidence="2">
    <location>
        <begin position="209"/>
        <end position="219"/>
    </location>
</feature>
<feature type="coiled-coil region" evidence="1">
    <location>
        <begin position="682"/>
        <end position="847"/>
    </location>
</feature>
<feature type="compositionally biased region" description="Basic and acidic residues" evidence="2">
    <location>
        <begin position="94"/>
        <end position="109"/>
    </location>
</feature>
<dbReference type="AlphaFoldDB" id="A0A4Z1FID5"/>
<feature type="compositionally biased region" description="Acidic residues" evidence="2">
    <location>
        <begin position="61"/>
        <end position="70"/>
    </location>
</feature>
<feature type="region of interest" description="Disordered" evidence="2">
    <location>
        <begin position="608"/>
        <end position="647"/>
    </location>
</feature>
<name>A0A4Z1FID5_9HELO</name>
<feature type="compositionally biased region" description="Basic and acidic residues" evidence="2">
    <location>
        <begin position="608"/>
        <end position="620"/>
    </location>
</feature>
<feature type="compositionally biased region" description="Basic and acidic residues" evidence="2">
    <location>
        <begin position="220"/>
        <end position="246"/>
    </location>
</feature>
<comment type="caution">
    <text evidence="3">The sequence shown here is derived from an EMBL/GenBank/DDBJ whole genome shotgun (WGS) entry which is preliminary data.</text>
</comment>
<organism evidence="3 4">
    <name type="scientific">Botrytis paeoniae</name>
    <dbReference type="NCBI Taxonomy" id="278948"/>
    <lineage>
        <taxon>Eukaryota</taxon>
        <taxon>Fungi</taxon>
        <taxon>Dikarya</taxon>
        <taxon>Ascomycota</taxon>
        <taxon>Pezizomycotina</taxon>
        <taxon>Leotiomycetes</taxon>
        <taxon>Helotiales</taxon>
        <taxon>Sclerotiniaceae</taxon>
        <taxon>Botrytis</taxon>
    </lineage>
</organism>
<accession>A0A4Z1FID5</accession>
<feature type="compositionally biased region" description="Basic and acidic residues" evidence="2">
    <location>
        <begin position="861"/>
        <end position="874"/>
    </location>
</feature>
<feature type="compositionally biased region" description="Basic and acidic residues" evidence="2">
    <location>
        <begin position="8"/>
        <end position="18"/>
    </location>
</feature>
<feature type="region of interest" description="Disordered" evidence="2">
    <location>
        <begin position="1"/>
        <end position="77"/>
    </location>
</feature>
<feature type="region of interest" description="Disordered" evidence="2">
    <location>
        <begin position="162"/>
        <end position="285"/>
    </location>
</feature>
<evidence type="ECO:0000256" key="2">
    <source>
        <dbReference type="SAM" id="MobiDB-lite"/>
    </source>
</evidence>
<sequence length="1104" mass="124591">MSQSSSHRQSDFKIHEDFNPLNDMVEDKDIKEVDGENATSEGKDIGDVVSQLEDPQRNTEEGLEMEESEVGGDSILDQELPELQGDDSILAGTETKHNEHDDCEDCKHARGEKRKRAEARELQMQRIDAEIKDAARKVVESIGKKDPTRSTATNEYDDLILSTQTVDSYEPEDHYDSLSSTGTDESYKRNLYNGQDGMDLTYDITNATLEDEEQMEDEDSILHHDLSSTDAETERGDYDMERRDSSSRYGDAEDDVFTDGSDKSPRLSIGSAEEEPSKVNISNRNSWQSNRHLDLSEEAHQLVELNSPVVGEEAATESVISRIPSGTSHSRASAPRARESSCSPRKVQRHPFRTPSDIRAMQMYSPAPSLFSTPYSVKRQQNPTVSRLGTPTGSQYSKSRTPTRFKKTREESSLVLLHVTVLPLQWQYAKAILAPELPANLYSIREAYYLLQEKLSETILTRGILLPHPQDSYESLQERFLDALELPVRPRAKILRCGHYMGPNTTSSDDESDERDSGFGSTGRFRPRPEKVWCDICRRDVRYEDDDQDEDDKRFNVKIFASNGLMRAGAWAAAWREMERVDIEIEPFVQPWMVEDMEDLIERLREAEERDEDSYGHYSDDSSTESLGSEAQRLHEQGMDKVTLRQKRGGLGERIQRNEWLAAASKAAVEEAEKCSREAEVLRLREEELAKAKEEEELAKAKEEEARRVEEEAEILRLQKESEAAQKAEEEAGKLHVEAETLRLQEEEAEKIRIEAEAEADVTRLVEEVKDQESADLDLGSPQHNDESQVAKELEAEAQRIHEEEMKLEEEAQRLFEAELAEQRVLEERAREIMEEEEGLRRAKEEESLRQKIAKQGMEAEETRLRDTYEKASTRSETAQFSYSYAPTSKPKTPTRTVEGDETLTELLVKAAGVAMRDRKNILILVLSVVVLILALKPTSTQEVEGRKSVPDIIIQNHRYEVGQSVDQRGYAASESALPMREIESSIGWNGQGRDVVITSSAPAVVQGEAMGVTDKGGRLEIDAPVPKEIKKPLQISASETENLQTAKEKSPVLEIGMEIEKTVSKDTPNFDFPTDASFGTADLPATDTEPQGENTNIDSNTES</sequence>
<keyword evidence="4" id="KW-1185">Reference proteome</keyword>
<evidence type="ECO:0000256" key="1">
    <source>
        <dbReference type="SAM" id="Coils"/>
    </source>
</evidence>
<dbReference type="EMBL" id="PQXI01000099">
    <property type="protein sequence ID" value="TGO24604.1"/>
    <property type="molecule type" value="Genomic_DNA"/>
</dbReference>
<feature type="compositionally biased region" description="Basic and acidic residues" evidence="2">
    <location>
        <begin position="25"/>
        <end position="34"/>
    </location>
</feature>
<evidence type="ECO:0000313" key="4">
    <source>
        <dbReference type="Proteomes" id="UP000297910"/>
    </source>
</evidence>
<feature type="compositionally biased region" description="Basic and acidic residues" evidence="2">
    <location>
        <begin position="632"/>
        <end position="643"/>
    </location>
</feature>
<feature type="compositionally biased region" description="Polar residues" evidence="2">
    <location>
        <begin position="381"/>
        <end position="400"/>
    </location>
</feature>
<reference evidence="3 4" key="1">
    <citation type="submission" date="2017-12" db="EMBL/GenBank/DDBJ databases">
        <title>Comparative genomics of Botrytis spp.</title>
        <authorList>
            <person name="Valero-Jimenez C.A."/>
            <person name="Tapia P."/>
            <person name="Veloso J."/>
            <person name="Silva-Moreno E."/>
            <person name="Staats M."/>
            <person name="Valdes J.H."/>
            <person name="Van Kan J.A.L."/>
        </authorList>
    </citation>
    <scope>NUCLEOTIDE SEQUENCE [LARGE SCALE GENOMIC DNA]</scope>
    <source>
        <strain evidence="3 4">Bp0003</strain>
    </source>
</reference>
<feature type="compositionally biased region" description="Low complexity" evidence="2">
    <location>
        <begin position="328"/>
        <end position="345"/>
    </location>
</feature>
<feature type="region of interest" description="Disordered" evidence="2">
    <location>
        <begin position="499"/>
        <end position="523"/>
    </location>
</feature>
<feature type="region of interest" description="Disordered" evidence="2">
    <location>
        <begin position="93"/>
        <end position="117"/>
    </location>
</feature>